<reference evidence="1" key="1">
    <citation type="submission" date="2023-10" db="EMBL/GenBank/DDBJ databases">
        <authorList>
            <person name="Chen Y."/>
            <person name="Shah S."/>
            <person name="Dougan E. K."/>
            <person name="Thang M."/>
            <person name="Chan C."/>
        </authorList>
    </citation>
    <scope>NUCLEOTIDE SEQUENCE [LARGE SCALE GENOMIC DNA]</scope>
</reference>
<comment type="caution">
    <text evidence="1">The sequence shown here is derived from an EMBL/GenBank/DDBJ whole genome shotgun (WGS) entry which is preliminary data.</text>
</comment>
<evidence type="ECO:0000313" key="1">
    <source>
        <dbReference type="EMBL" id="CAK0819993.1"/>
    </source>
</evidence>
<name>A0ABN9RP58_9DINO</name>
<evidence type="ECO:0000313" key="2">
    <source>
        <dbReference type="Proteomes" id="UP001189429"/>
    </source>
</evidence>
<proteinExistence type="predicted"/>
<dbReference type="CDD" id="cd04508">
    <property type="entry name" value="Tudor_SF"/>
    <property type="match status" value="1"/>
</dbReference>
<sequence length="196" mass="21934">MIRRLRASGKLSLNGLGRTAVICSVCCAVACALQSYCFSLAPVILIPQPGHARGHLWAVPRAAHEGTEEDLLEGTRSQLRELGLPLEKDFPRGEENSSSPRMYYREMRSTEVGNAFWRQSTTEKWGELASGDAGKFDKDDLVEALYPDSNNVWYCAQVVRYIGNSNWIVFWVDDMEEGTAQASVVKTKDMHHVKLP</sequence>
<organism evidence="1 2">
    <name type="scientific">Prorocentrum cordatum</name>
    <dbReference type="NCBI Taxonomy" id="2364126"/>
    <lineage>
        <taxon>Eukaryota</taxon>
        <taxon>Sar</taxon>
        <taxon>Alveolata</taxon>
        <taxon>Dinophyceae</taxon>
        <taxon>Prorocentrales</taxon>
        <taxon>Prorocentraceae</taxon>
        <taxon>Prorocentrum</taxon>
    </lineage>
</organism>
<gene>
    <name evidence="1" type="ORF">PCOR1329_LOCUS21826</name>
</gene>
<dbReference type="EMBL" id="CAUYUJ010007224">
    <property type="protein sequence ID" value="CAK0819993.1"/>
    <property type="molecule type" value="Genomic_DNA"/>
</dbReference>
<accession>A0ABN9RP58</accession>
<dbReference type="Proteomes" id="UP001189429">
    <property type="component" value="Unassembled WGS sequence"/>
</dbReference>
<keyword evidence="2" id="KW-1185">Reference proteome</keyword>
<protein>
    <submittedName>
        <fullName evidence="1">Uncharacterized protein</fullName>
    </submittedName>
</protein>